<feature type="non-terminal residue" evidence="1">
    <location>
        <position position="88"/>
    </location>
</feature>
<sequence length="88" mass="9522">MKLSNKYIAFASVALLMASCDLDKFPEGDYISEEQKEDIINGRPNLITAEVNAMAAKLNTFGTISDDATTYHNDYGIPAVSMILESGG</sequence>
<dbReference type="PROSITE" id="PS51257">
    <property type="entry name" value="PROKAR_LIPOPROTEIN"/>
    <property type="match status" value="1"/>
</dbReference>
<accession>K1S7B4</accession>
<proteinExistence type="predicted"/>
<evidence type="ECO:0008006" key="2">
    <source>
        <dbReference type="Google" id="ProtNLM"/>
    </source>
</evidence>
<organism evidence="1">
    <name type="scientific">human gut metagenome</name>
    <dbReference type="NCBI Taxonomy" id="408170"/>
    <lineage>
        <taxon>unclassified sequences</taxon>
        <taxon>metagenomes</taxon>
        <taxon>organismal metagenomes</taxon>
    </lineage>
</organism>
<protein>
    <recommendedName>
        <fullName evidence="2">RagB/SusD family nutrient uptake outer membrane protein</fullName>
    </recommendedName>
</protein>
<name>K1S7B4_9ZZZZ</name>
<dbReference type="EMBL" id="AJWY01011208">
    <property type="protein sequence ID" value="EKC53378.1"/>
    <property type="molecule type" value="Genomic_DNA"/>
</dbReference>
<evidence type="ECO:0000313" key="1">
    <source>
        <dbReference type="EMBL" id="EKC53378.1"/>
    </source>
</evidence>
<dbReference type="AlphaFoldDB" id="K1S7B4"/>
<reference evidence="1" key="1">
    <citation type="journal article" date="2013" name="Environ. Microbiol.">
        <title>Microbiota from the distal guts of lean and obese adolescents exhibit partial functional redundancy besides clear differences in community structure.</title>
        <authorList>
            <person name="Ferrer M."/>
            <person name="Ruiz A."/>
            <person name="Lanza F."/>
            <person name="Haange S.B."/>
            <person name="Oberbach A."/>
            <person name="Till H."/>
            <person name="Bargiela R."/>
            <person name="Campoy C."/>
            <person name="Segura M.T."/>
            <person name="Richter M."/>
            <person name="von Bergen M."/>
            <person name="Seifert J."/>
            <person name="Suarez A."/>
        </authorList>
    </citation>
    <scope>NUCLEOTIDE SEQUENCE</scope>
</reference>
<gene>
    <name evidence="1" type="ORF">LEA_16407</name>
</gene>
<comment type="caution">
    <text evidence="1">The sequence shown here is derived from an EMBL/GenBank/DDBJ whole genome shotgun (WGS) entry which is preliminary data.</text>
</comment>